<dbReference type="PANTHER" id="PTHR35357:SF24">
    <property type="entry name" value="OS04G0587200 PROTEIN"/>
    <property type="match status" value="1"/>
</dbReference>
<accession>A0AAD8RX75</accession>
<keyword evidence="3" id="KW-1185">Reference proteome</keyword>
<gene>
    <name evidence="2" type="ORF">QYE76_007203</name>
</gene>
<keyword evidence="1" id="KW-0732">Signal</keyword>
<evidence type="ECO:0000313" key="2">
    <source>
        <dbReference type="EMBL" id="KAK1632888.1"/>
    </source>
</evidence>
<dbReference type="PANTHER" id="PTHR35357">
    <property type="entry name" value="OS02G0537100 PROTEIN"/>
    <property type="match status" value="1"/>
</dbReference>
<evidence type="ECO:0008006" key="4">
    <source>
        <dbReference type="Google" id="ProtNLM"/>
    </source>
</evidence>
<proteinExistence type="predicted"/>
<name>A0AAD8RX75_LOLMU</name>
<evidence type="ECO:0000313" key="3">
    <source>
        <dbReference type="Proteomes" id="UP001231189"/>
    </source>
</evidence>
<sequence>MQCILIKPVSFSITSQPTQLSPANNTRSIDNEAITNEHGLATATVLVVILGSASAVDVAATCKAAATSDARVNLELCMSRLDNNTASDAWGLAQVACDACISSSIIYRGDIVDLTPQLEAGNKELKPLVEPLSACGPYSFRTRKSFEEAKKEVKQRSYAAAIKQLDDGISWTEKCSAEITAIQG</sequence>
<comment type="caution">
    <text evidence="2">The sequence shown here is derived from an EMBL/GenBank/DDBJ whole genome shotgun (WGS) entry which is preliminary data.</text>
</comment>
<protein>
    <recommendedName>
        <fullName evidence="4">Pectinesterase inhibitor domain-containing protein</fullName>
    </recommendedName>
</protein>
<dbReference type="EMBL" id="JAUUTY010000005">
    <property type="protein sequence ID" value="KAK1632888.1"/>
    <property type="molecule type" value="Genomic_DNA"/>
</dbReference>
<dbReference type="SUPFAM" id="SSF101148">
    <property type="entry name" value="Plant invertase/pectin methylesterase inhibitor"/>
    <property type="match status" value="1"/>
</dbReference>
<dbReference type="Proteomes" id="UP001231189">
    <property type="component" value="Unassembled WGS sequence"/>
</dbReference>
<dbReference type="InterPro" id="IPR035513">
    <property type="entry name" value="Invertase/methylesterase_inhib"/>
</dbReference>
<dbReference type="AlphaFoldDB" id="A0AAD8RX75"/>
<evidence type="ECO:0000256" key="1">
    <source>
        <dbReference type="ARBA" id="ARBA00022729"/>
    </source>
</evidence>
<reference evidence="2" key="1">
    <citation type="submission" date="2023-07" db="EMBL/GenBank/DDBJ databases">
        <title>A chromosome-level genome assembly of Lolium multiflorum.</title>
        <authorList>
            <person name="Chen Y."/>
            <person name="Copetti D."/>
            <person name="Kolliker R."/>
            <person name="Studer B."/>
        </authorList>
    </citation>
    <scope>NUCLEOTIDE SEQUENCE</scope>
    <source>
        <strain evidence="2">02402/16</strain>
        <tissue evidence="2">Leaf</tissue>
    </source>
</reference>
<organism evidence="2 3">
    <name type="scientific">Lolium multiflorum</name>
    <name type="common">Italian ryegrass</name>
    <name type="synonym">Lolium perenne subsp. multiflorum</name>
    <dbReference type="NCBI Taxonomy" id="4521"/>
    <lineage>
        <taxon>Eukaryota</taxon>
        <taxon>Viridiplantae</taxon>
        <taxon>Streptophyta</taxon>
        <taxon>Embryophyta</taxon>
        <taxon>Tracheophyta</taxon>
        <taxon>Spermatophyta</taxon>
        <taxon>Magnoliopsida</taxon>
        <taxon>Liliopsida</taxon>
        <taxon>Poales</taxon>
        <taxon>Poaceae</taxon>
        <taxon>BOP clade</taxon>
        <taxon>Pooideae</taxon>
        <taxon>Poodae</taxon>
        <taxon>Poeae</taxon>
        <taxon>Poeae Chloroplast Group 2 (Poeae type)</taxon>
        <taxon>Loliodinae</taxon>
        <taxon>Loliinae</taxon>
        <taxon>Lolium</taxon>
    </lineage>
</organism>